<evidence type="ECO:0000313" key="3">
    <source>
        <dbReference type="Proteomes" id="UP000705508"/>
    </source>
</evidence>
<comment type="caution">
    <text evidence="2">The sequence shown here is derived from an EMBL/GenBank/DDBJ whole genome shotgun (WGS) entry which is preliminary data.</text>
</comment>
<keyword evidence="1" id="KW-0175">Coiled coil</keyword>
<proteinExistence type="predicted"/>
<dbReference type="Proteomes" id="UP000705508">
    <property type="component" value="Unassembled WGS sequence"/>
</dbReference>
<feature type="coiled-coil region" evidence="1">
    <location>
        <begin position="207"/>
        <end position="274"/>
    </location>
</feature>
<protein>
    <submittedName>
        <fullName evidence="2">Uncharacterized protein</fullName>
    </submittedName>
</protein>
<evidence type="ECO:0000256" key="1">
    <source>
        <dbReference type="SAM" id="Coils"/>
    </source>
</evidence>
<gene>
    <name evidence="2" type="ORF">H6A20_05630</name>
</gene>
<organism evidence="2 3">
    <name type="scientific">Mordavella massiliensis</name>
    <dbReference type="NCBI Taxonomy" id="1871024"/>
    <lineage>
        <taxon>Bacteria</taxon>
        <taxon>Bacillati</taxon>
        <taxon>Bacillota</taxon>
        <taxon>Clostridia</taxon>
        <taxon>Eubacteriales</taxon>
        <taxon>Clostridiaceae</taxon>
        <taxon>Mordavella</taxon>
    </lineage>
</organism>
<name>A0A938XAZ2_9CLOT</name>
<reference evidence="2" key="1">
    <citation type="submission" date="2020-08" db="EMBL/GenBank/DDBJ databases">
        <authorList>
            <person name="Cejkova D."/>
            <person name="Kubasova T."/>
            <person name="Jahodarova E."/>
            <person name="Rychlik I."/>
        </authorList>
    </citation>
    <scope>NUCLEOTIDE SEQUENCE</scope>
    <source>
        <strain evidence="2">An582</strain>
    </source>
</reference>
<dbReference type="AlphaFoldDB" id="A0A938XAZ2"/>
<accession>A0A938XAZ2</accession>
<evidence type="ECO:0000313" key="2">
    <source>
        <dbReference type="EMBL" id="MBM6948136.1"/>
    </source>
</evidence>
<reference evidence="2" key="2">
    <citation type="journal article" date="2021" name="Sci. Rep.">
        <title>The distribution of antibiotic resistance genes in chicken gut microbiota commensals.</title>
        <authorList>
            <person name="Juricova H."/>
            <person name="Matiasovicova J."/>
            <person name="Kubasova T."/>
            <person name="Cejkova D."/>
            <person name="Rychlik I."/>
        </authorList>
    </citation>
    <scope>NUCLEOTIDE SEQUENCE</scope>
    <source>
        <strain evidence="2">An582</strain>
    </source>
</reference>
<dbReference type="EMBL" id="JACJKS010000006">
    <property type="protein sequence ID" value="MBM6948136.1"/>
    <property type="molecule type" value="Genomic_DNA"/>
</dbReference>
<sequence length="286" mass="31742">MLQTKDGRRAALYSAGGRLLFVWLPPFGRYGRGFDRRMEAGAAVLAEDCLSGPAACMRGDRICCAYVQRTGELVCGVFPAGALRPGMSRQSQLFPYQTCPPPEMSGADSARAGRILHPFLFPAGEGAGLLFLEETEDGGGKRRRLWLGFPFAAGADRCGVVAGGDGSLDFEAAGLETGTALAVTEAGQKTRRFVWDGERFRGLADPGEEAAKARRQQEEQLAKVRRQQEEQLAKARRQYEEQLAQVRRQQEEQLARAGRQYEELARVTRQLQEAGRKWREMHFEEI</sequence>